<reference evidence="1 2" key="1">
    <citation type="submission" date="2023-07" db="EMBL/GenBank/DDBJ databases">
        <title>Genomic Encyclopedia of Type Strains, Phase IV (KMG-IV): sequencing the most valuable type-strain genomes for metagenomic binning, comparative biology and taxonomic classification.</title>
        <authorList>
            <person name="Goeker M."/>
        </authorList>
    </citation>
    <scope>NUCLEOTIDE SEQUENCE [LARGE SCALE GENOMIC DNA]</scope>
    <source>
        <strain evidence="1 2">DSM 100301</strain>
    </source>
</reference>
<evidence type="ECO:0000313" key="2">
    <source>
        <dbReference type="Proteomes" id="UP001235269"/>
    </source>
</evidence>
<dbReference type="Proteomes" id="UP001235269">
    <property type="component" value="Unassembled WGS sequence"/>
</dbReference>
<sequence length="60" mass="6952">MKALLNALKTRHSILLARISDEERKPRPDGLRLRNLRMLRLSLSGQIAALERQERLQPAH</sequence>
<comment type="caution">
    <text evidence="1">The sequence shown here is derived from an EMBL/GenBank/DDBJ whole genome shotgun (WGS) entry which is preliminary data.</text>
</comment>
<dbReference type="EMBL" id="JAUSWH010000024">
    <property type="protein sequence ID" value="MDQ0458154.1"/>
    <property type="molecule type" value="Genomic_DNA"/>
</dbReference>
<keyword evidence="2" id="KW-1185">Reference proteome</keyword>
<accession>A0ABU0ILT1</accession>
<protein>
    <recommendedName>
        <fullName evidence="3">DUF465 domain-containing protein</fullName>
    </recommendedName>
</protein>
<evidence type="ECO:0008006" key="3">
    <source>
        <dbReference type="Google" id="ProtNLM"/>
    </source>
</evidence>
<dbReference type="RefSeq" id="WP_307160261.1">
    <property type="nucleotide sequence ID" value="NZ_JAUSWH010000024.1"/>
</dbReference>
<organism evidence="1 2">
    <name type="scientific">Rhizobium paknamense</name>
    <dbReference type="NCBI Taxonomy" id="1206817"/>
    <lineage>
        <taxon>Bacteria</taxon>
        <taxon>Pseudomonadati</taxon>
        <taxon>Pseudomonadota</taxon>
        <taxon>Alphaproteobacteria</taxon>
        <taxon>Hyphomicrobiales</taxon>
        <taxon>Rhizobiaceae</taxon>
        <taxon>Rhizobium/Agrobacterium group</taxon>
        <taxon>Rhizobium</taxon>
    </lineage>
</organism>
<name>A0ABU0ILT1_9HYPH</name>
<evidence type="ECO:0000313" key="1">
    <source>
        <dbReference type="EMBL" id="MDQ0458154.1"/>
    </source>
</evidence>
<gene>
    <name evidence="1" type="ORF">QO005_004513</name>
</gene>
<proteinExistence type="predicted"/>